<evidence type="ECO:0000313" key="3">
    <source>
        <dbReference type="Proteomes" id="UP000663854"/>
    </source>
</evidence>
<organism evidence="1 3">
    <name type="scientific">Rotaria sordida</name>
    <dbReference type="NCBI Taxonomy" id="392033"/>
    <lineage>
        <taxon>Eukaryota</taxon>
        <taxon>Metazoa</taxon>
        <taxon>Spiralia</taxon>
        <taxon>Gnathifera</taxon>
        <taxon>Rotifera</taxon>
        <taxon>Eurotatoria</taxon>
        <taxon>Bdelloidea</taxon>
        <taxon>Philodinida</taxon>
        <taxon>Philodinidae</taxon>
        <taxon>Rotaria</taxon>
    </lineage>
</organism>
<dbReference type="EMBL" id="CAJNOH010000355">
    <property type="protein sequence ID" value="CAF1012103.1"/>
    <property type="molecule type" value="Genomic_DNA"/>
</dbReference>
<evidence type="ECO:0000313" key="1">
    <source>
        <dbReference type="EMBL" id="CAF1012103.1"/>
    </source>
</evidence>
<name>A0A814HQY9_9BILA</name>
<evidence type="ECO:0000313" key="2">
    <source>
        <dbReference type="EMBL" id="CAF1159980.1"/>
    </source>
</evidence>
<keyword evidence="4" id="KW-1185">Reference proteome</keyword>
<dbReference type="SUPFAM" id="SSF52047">
    <property type="entry name" value="RNI-like"/>
    <property type="match status" value="1"/>
</dbReference>
<reference evidence="1" key="1">
    <citation type="submission" date="2021-02" db="EMBL/GenBank/DDBJ databases">
        <authorList>
            <person name="Nowell W R."/>
        </authorList>
    </citation>
    <scope>NUCLEOTIDE SEQUENCE</scope>
</reference>
<gene>
    <name evidence="2" type="ORF">JXQ802_LOCUS22205</name>
    <name evidence="1" type="ORF">PYM288_LOCUS15162</name>
</gene>
<dbReference type="AlphaFoldDB" id="A0A814HQY9"/>
<comment type="caution">
    <text evidence="1">The sequence shown here is derived from an EMBL/GenBank/DDBJ whole genome shotgun (WGS) entry which is preliminary data.</text>
</comment>
<accession>A0A814HQY9</accession>
<evidence type="ECO:0008006" key="5">
    <source>
        <dbReference type="Google" id="ProtNLM"/>
    </source>
</evidence>
<protein>
    <recommendedName>
        <fullName evidence="5">F-box domain-containing protein</fullName>
    </recommendedName>
</protein>
<proteinExistence type="predicted"/>
<dbReference type="EMBL" id="CAJNOL010000669">
    <property type="protein sequence ID" value="CAF1159980.1"/>
    <property type="molecule type" value="Genomic_DNA"/>
</dbReference>
<dbReference type="Proteomes" id="UP000663870">
    <property type="component" value="Unassembled WGS sequence"/>
</dbReference>
<dbReference type="Proteomes" id="UP000663854">
    <property type="component" value="Unassembled WGS sequence"/>
</dbReference>
<evidence type="ECO:0000313" key="4">
    <source>
        <dbReference type="Proteomes" id="UP000663870"/>
    </source>
</evidence>
<sequence length="602" mass="71859">MNQVKRQLNEHVPFDEKAKKLRNLTFHKNDIEVTCIEHLSNEIFYEIFDYLDGCDIFDIFSKLNIRFKRLILYSSLPIKIYRSISSNQITEYHYQKFIIPHRHRIISFHIHDESYMSSSFSLHMIDASFNRLESLVLYRIQYNILILFLPDLSTLPRLFSLKIDLYDGLRNFSELYGLIFRLPLLKYNKISAFRIFSPILQPYITDEYSPIEHLVIDHECVIHELVTILSCTPRLSHLTCKCLNSNSSIKREIPRNISNLRYLSINVCYLQFDEFETFIKKSFPHIRVLRFASHWDSSYLDANRWEQLILKHIPYLRILNFKYNEGIYNQLTLNPYHLNLNRFLSPVWIQRRWFLELKICINTFLPATITYSIQPLKKQWYEWHNEANSNEIIIYPTLTEQKCINTSFSQLHLTLEGPQSVEYYRSVQEYICSIATLVQFTSLHIDLCYFSISILLQLLNILPNLDSLTITSGLPEKTKILSKEQINMFRSVSSHNKITKVNLEQITELDQIHILMDLCFHMCDLQVKCRNIFDGKWLVRYVLNKRNTNFIPYLCSICLWISEANNEMMNNLQIIIDTEKLIDNYTIKRICDKIYLRWNEHL</sequence>